<dbReference type="InterPro" id="IPR012910">
    <property type="entry name" value="Plug_dom"/>
</dbReference>
<dbReference type="PANTHER" id="PTHR30069">
    <property type="entry name" value="TONB-DEPENDENT OUTER MEMBRANE RECEPTOR"/>
    <property type="match status" value="1"/>
</dbReference>
<keyword evidence="7" id="KW-0998">Cell outer membrane</keyword>
<keyword evidence="2" id="KW-0813">Transport</keyword>
<dbReference type="SUPFAM" id="SSF49464">
    <property type="entry name" value="Carboxypeptidase regulatory domain-like"/>
    <property type="match status" value="1"/>
</dbReference>
<dbReference type="Pfam" id="PF07715">
    <property type="entry name" value="Plug"/>
    <property type="match status" value="1"/>
</dbReference>
<dbReference type="GO" id="GO:0044718">
    <property type="term" value="P:siderophore transmembrane transport"/>
    <property type="evidence" value="ECO:0007669"/>
    <property type="project" value="TreeGrafter"/>
</dbReference>
<keyword evidence="4" id="KW-0812">Transmembrane</keyword>
<reference evidence="10" key="1">
    <citation type="submission" date="2016-10" db="EMBL/GenBank/DDBJ databases">
        <authorList>
            <person name="Varghese N."/>
            <person name="Submissions S."/>
        </authorList>
    </citation>
    <scope>NUCLEOTIDE SEQUENCE [LARGE SCALE GENOMIC DNA]</scope>
    <source>
        <strain evidence="10">DSM 23313</strain>
    </source>
</reference>
<evidence type="ECO:0000313" key="9">
    <source>
        <dbReference type="EMBL" id="SDH34045.1"/>
    </source>
</evidence>
<evidence type="ECO:0000256" key="4">
    <source>
        <dbReference type="ARBA" id="ARBA00022692"/>
    </source>
</evidence>
<dbReference type="Proteomes" id="UP000243588">
    <property type="component" value="Unassembled WGS sequence"/>
</dbReference>
<sequence length="711" mass="81358">MIKQLVLLLLPLVMSAQVVEIRGIVVNEKKVPIHGVNVFLEGTYDGALSNQKGEFVFQTEKESIEGLLQFRHALYLDNSTVVNLSDDTKEIYVLFSKNNVLENIQIQVGGIKALGRDKVTAFTSLDAVTTAGSPGDIMAIMSTMPGAQVNSEDGRLMIRGGRAEETGIFVNGLRVRQPYTFSTGDFPVRSKYSPFLFKGMSFSTGAYSAEYGNALSGILELNTSDDIENNRTDLSLSSVGLSLAKSHQWNKNSLAVSLGYLDLRPYMSIIPQKFDMIRPYKGLSGEISFKRELKKGIYKLYASMDLSKTQFAKENNFNQDIDSIGFTGKNLYLNSHYSTKLNPFLKLEIGTGFGYTELKNNYRDLVHQENGWDLHQKVKLYYKWSNKIGFNVGIEGFLEQASNEDSNVNKTREFNIVNNTYAAFLENTWSFSSRFSLRSGIRPNWNNQVNEFVIEPRFAFAYQMTNNAQVSLAYGQFNQTNDLQYLRSISKPDWLKSTHYAINYTYNKNKQTFRAEVFYKKYANLMQYHGTVDDIKIANTGSGYAKGIDVFWRDDKSIKNVTYWISYSFLDSERREFYWDKQIQPNYVAKHNVSFVLKYWIDDWKSMIGVTNTFKSGRKFYNPYELDYIQHKANDVNKISLSWSYLLSSQKILFLSVENLFGQDPVYAYEFSSQYSSVQPVGITSAAKRFLFVGFFWTISSNKKINQLDNL</sequence>
<proteinExistence type="predicted"/>
<dbReference type="InterPro" id="IPR037066">
    <property type="entry name" value="Plug_dom_sf"/>
</dbReference>
<evidence type="ECO:0000256" key="6">
    <source>
        <dbReference type="ARBA" id="ARBA00023136"/>
    </source>
</evidence>
<dbReference type="EMBL" id="FNDQ01000002">
    <property type="protein sequence ID" value="SDH34045.1"/>
    <property type="molecule type" value="Genomic_DNA"/>
</dbReference>
<keyword evidence="3" id="KW-1134">Transmembrane beta strand</keyword>
<dbReference type="SUPFAM" id="SSF56935">
    <property type="entry name" value="Porins"/>
    <property type="match status" value="1"/>
</dbReference>
<dbReference type="InterPro" id="IPR039426">
    <property type="entry name" value="TonB-dep_rcpt-like"/>
</dbReference>
<name>A0A1G8BLD7_9FLAO</name>
<gene>
    <name evidence="9" type="ORF">SAMN05421818_102127</name>
</gene>
<evidence type="ECO:0000256" key="5">
    <source>
        <dbReference type="ARBA" id="ARBA00022729"/>
    </source>
</evidence>
<evidence type="ECO:0000256" key="2">
    <source>
        <dbReference type="ARBA" id="ARBA00022448"/>
    </source>
</evidence>
<dbReference type="GO" id="GO:0009279">
    <property type="term" value="C:cell outer membrane"/>
    <property type="evidence" value="ECO:0007669"/>
    <property type="project" value="UniProtKB-SubCell"/>
</dbReference>
<dbReference type="AlphaFoldDB" id="A0A1G8BLD7"/>
<evidence type="ECO:0000313" key="10">
    <source>
        <dbReference type="Proteomes" id="UP000243588"/>
    </source>
</evidence>
<keyword evidence="10" id="KW-1185">Reference proteome</keyword>
<dbReference type="Gene3D" id="2.40.170.20">
    <property type="entry name" value="TonB-dependent receptor, beta-barrel domain"/>
    <property type="match status" value="1"/>
</dbReference>
<evidence type="ECO:0000256" key="1">
    <source>
        <dbReference type="ARBA" id="ARBA00004571"/>
    </source>
</evidence>
<accession>A0A1G8BLD7</accession>
<keyword evidence="6" id="KW-0472">Membrane</keyword>
<keyword evidence="5" id="KW-0732">Signal</keyword>
<dbReference type="RefSeq" id="WP_090405187.1">
    <property type="nucleotide sequence ID" value="NZ_FNDQ01000002.1"/>
</dbReference>
<evidence type="ECO:0000256" key="3">
    <source>
        <dbReference type="ARBA" id="ARBA00022452"/>
    </source>
</evidence>
<feature type="domain" description="TonB-dependent receptor plug" evidence="8">
    <location>
        <begin position="135"/>
        <end position="217"/>
    </location>
</feature>
<comment type="subcellular location">
    <subcellularLocation>
        <location evidence="1">Cell outer membrane</location>
        <topology evidence="1">Multi-pass membrane protein</topology>
    </subcellularLocation>
</comment>
<dbReference type="GO" id="GO:0015344">
    <property type="term" value="F:siderophore uptake transmembrane transporter activity"/>
    <property type="evidence" value="ECO:0007669"/>
    <property type="project" value="TreeGrafter"/>
</dbReference>
<keyword evidence="9" id="KW-0675">Receptor</keyword>
<evidence type="ECO:0000256" key="7">
    <source>
        <dbReference type="ARBA" id="ARBA00023237"/>
    </source>
</evidence>
<dbReference type="InterPro" id="IPR036942">
    <property type="entry name" value="Beta-barrel_TonB_sf"/>
</dbReference>
<protein>
    <submittedName>
        <fullName evidence="9">Outer membrane cobalamin receptor protein</fullName>
    </submittedName>
</protein>
<evidence type="ECO:0000259" key="8">
    <source>
        <dbReference type="Pfam" id="PF07715"/>
    </source>
</evidence>
<dbReference type="InterPro" id="IPR008969">
    <property type="entry name" value="CarboxyPept-like_regulatory"/>
</dbReference>
<dbReference type="PANTHER" id="PTHR30069:SF29">
    <property type="entry name" value="HEMOGLOBIN AND HEMOGLOBIN-HAPTOGLOBIN-BINDING PROTEIN 1-RELATED"/>
    <property type="match status" value="1"/>
</dbReference>
<organism evidence="9 10">
    <name type="scientific">Myroides phaeus</name>
    <dbReference type="NCBI Taxonomy" id="702745"/>
    <lineage>
        <taxon>Bacteria</taxon>
        <taxon>Pseudomonadati</taxon>
        <taxon>Bacteroidota</taxon>
        <taxon>Flavobacteriia</taxon>
        <taxon>Flavobacteriales</taxon>
        <taxon>Flavobacteriaceae</taxon>
        <taxon>Myroides</taxon>
    </lineage>
</organism>
<dbReference type="Gene3D" id="2.170.130.10">
    <property type="entry name" value="TonB-dependent receptor, plug domain"/>
    <property type="match status" value="1"/>
</dbReference>
<dbReference type="STRING" id="702745.SAMN05421818_102127"/>